<feature type="compositionally biased region" description="Low complexity" evidence="1">
    <location>
        <begin position="38"/>
        <end position="54"/>
    </location>
</feature>
<protein>
    <submittedName>
        <fullName evidence="2">Uncharacterized protein</fullName>
    </submittedName>
</protein>
<reference evidence="2" key="2">
    <citation type="submission" date="2020-06" db="EMBL/GenBank/DDBJ databases">
        <title>Helianthus annuus Genome sequencing and assembly Release 2.</title>
        <authorList>
            <person name="Gouzy J."/>
            <person name="Langlade N."/>
            <person name="Munos S."/>
        </authorList>
    </citation>
    <scope>NUCLEOTIDE SEQUENCE</scope>
    <source>
        <tissue evidence="2">Leaves</tissue>
    </source>
</reference>
<gene>
    <name evidence="2" type="ORF">HanXRQr2_Chr03g0127231</name>
</gene>
<evidence type="ECO:0000256" key="1">
    <source>
        <dbReference type="SAM" id="MobiDB-lite"/>
    </source>
</evidence>
<reference evidence="2" key="1">
    <citation type="journal article" date="2017" name="Nature">
        <title>The sunflower genome provides insights into oil metabolism, flowering and Asterid evolution.</title>
        <authorList>
            <person name="Badouin H."/>
            <person name="Gouzy J."/>
            <person name="Grassa C.J."/>
            <person name="Murat F."/>
            <person name="Staton S.E."/>
            <person name="Cottret L."/>
            <person name="Lelandais-Briere C."/>
            <person name="Owens G.L."/>
            <person name="Carrere S."/>
            <person name="Mayjonade B."/>
            <person name="Legrand L."/>
            <person name="Gill N."/>
            <person name="Kane N.C."/>
            <person name="Bowers J.E."/>
            <person name="Hubner S."/>
            <person name="Bellec A."/>
            <person name="Berard A."/>
            <person name="Berges H."/>
            <person name="Blanchet N."/>
            <person name="Boniface M.C."/>
            <person name="Brunel D."/>
            <person name="Catrice O."/>
            <person name="Chaidir N."/>
            <person name="Claudel C."/>
            <person name="Donnadieu C."/>
            <person name="Faraut T."/>
            <person name="Fievet G."/>
            <person name="Helmstetter N."/>
            <person name="King M."/>
            <person name="Knapp S.J."/>
            <person name="Lai Z."/>
            <person name="Le Paslier M.C."/>
            <person name="Lippi Y."/>
            <person name="Lorenzon L."/>
            <person name="Mandel J.R."/>
            <person name="Marage G."/>
            <person name="Marchand G."/>
            <person name="Marquand E."/>
            <person name="Bret-Mestries E."/>
            <person name="Morien E."/>
            <person name="Nambeesan S."/>
            <person name="Nguyen T."/>
            <person name="Pegot-Espagnet P."/>
            <person name="Pouilly N."/>
            <person name="Raftis F."/>
            <person name="Sallet E."/>
            <person name="Schiex T."/>
            <person name="Thomas J."/>
            <person name="Vandecasteele C."/>
            <person name="Vares D."/>
            <person name="Vear F."/>
            <person name="Vautrin S."/>
            <person name="Crespi M."/>
            <person name="Mangin B."/>
            <person name="Burke J.M."/>
            <person name="Salse J."/>
            <person name="Munos S."/>
            <person name="Vincourt P."/>
            <person name="Rieseberg L.H."/>
            <person name="Langlade N.B."/>
        </authorList>
    </citation>
    <scope>NUCLEOTIDE SEQUENCE</scope>
    <source>
        <tissue evidence="2">Leaves</tissue>
    </source>
</reference>
<feature type="compositionally biased region" description="Pro residues" evidence="1">
    <location>
        <begin position="20"/>
        <end position="37"/>
    </location>
</feature>
<keyword evidence="3" id="KW-1185">Reference proteome</keyword>
<evidence type="ECO:0000313" key="3">
    <source>
        <dbReference type="Proteomes" id="UP000215914"/>
    </source>
</evidence>
<dbReference type="EMBL" id="MNCJ02000318">
    <property type="protein sequence ID" value="KAF5815804.1"/>
    <property type="molecule type" value="Genomic_DNA"/>
</dbReference>
<feature type="region of interest" description="Disordered" evidence="1">
    <location>
        <begin position="10"/>
        <end position="72"/>
    </location>
</feature>
<organism evidence="2 3">
    <name type="scientific">Helianthus annuus</name>
    <name type="common">Common sunflower</name>
    <dbReference type="NCBI Taxonomy" id="4232"/>
    <lineage>
        <taxon>Eukaryota</taxon>
        <taxon>Viridiplantae</taxon>
        <taxon>Streptophyta</taxon>
        <taxon>Embryophyta</taxon>
        <taxon>Tracheophyta</taxon>
        <taxon>Spermatophyta</taxon>
        <taxon>Magnoliopsida</taxon>
        <taxon>eudicotyledons</taxon>
        <taxon>Gunneridae</taxon>
        <taxon>Pentapetalae</taxon>
        <taxon>asterids</taxon>
        <taxon>campanulids</taxon>
        <taxon>Asterales</taxon>
        <taxon>Asteraceae</taxon>
        <taxon>Asteroideae</taxon>
        <taxon>Heliantheae alliance</taxon>
        <taxon>Heliantheae</taxon>
        <taxon>Helianthus</taxon>
    </lineage>
</organism>
<feature type="compositionally biased region" description="Low complexity" evidence="1">
    <location>
        <begin position="10"/>
        <end position="19"/>
    </location>
</feature>
<proteinExistence type="predicted"/>
<accession>A0A9K3JIJ4</accession>
<evidence type="ECO:0000313" key="2">
    <source>
        <dbReference type="EMBL" id="KAF5815804.1"/>
    </source>
</evidence>
<sequence length="72" mass="7051">MVWCGVVSLDSTSTSTPLPLSAPPSPPTTPASPPPSPTSSVILSPPLLPASTSSRGGVRPTVLDGGEVGGMI</sequence>
<name>A0A9K3JIJ4_HELAN</name>
<dbReference type="AlphaFoldDB" id="A0A9K3JIJ4"/>
<dbReference type="Proteomes" id="UP000215914">
    <property type="component" value="Unassembled WGS sequence"/>
</dbReference>
<comment type="caution">
    <text evidence="2">The sequence shown here is derived from an EMBL/GenBank/DDBJ whole genome shotgun (WGS) entry which is preliminary data.</text>
</comment>
<dbReference type="Gramene" id="mRNA:HanXRQr2_Chr03g0127231">
    <property type="protein sequence ID" value="CDS:HanXRQr2_Chr03g0127231.1"/>
    <property type="gene ID" value="HanXRQr2_Chr03g0127231"/>
</dbReference>